<dbReference type="AlphaFoldDB" id="A0A428WJE9"/>
<dbReference type="InterPro" id="IPR036390">
    <property type="entry name" value="WH_DNA-bd_sf"/>
</dbReference>
<feature type="domain" description="IclR-ED" evidence="6">
    <location>
        <begin position="89"/>
        <end position="275"/>
    </location>
</feature>
<keyword evidence="8" id="KW-1185">Reference proteome</keyword>
<dbReference type="Gene3D" id="3.30.450.40">
    <property type="match status" value="1"/>
</dbReference>
<dbReference type="SUPFAM" id="SSF46785">
    <property type="entry name" value="Winged helix' DNA-binding domain"/>
    <property type="match status" value="1"/>
</dbReference>
<dbReference type="SMART" id="SM00346">
    <property type="entry name" value="HTH_ICLR"/>
    <property type="match status" value="1"/>
</dbReference>
<dbReference type="InterPro" id="IPR036388">
    <property type="entry name" value="WH-like_DNA-bd_sf"/>
</dbReference>
<dbReference type="PANTHER" id="PTHR30136">
    <property type="entry name" value="HELIX-TURN-HELIX TRANSCRIPTIONAL REGULATOR, ICLR FAMILY"/>
    <property type="match status" value="1"/>
</dbReference>
<keyword evidence="3" id="KW-0804">Transcription</keyword>
<dbReference type="PANTHER" id="PTHR30136:SF24">
    <property type="entry name" value="HTH-TYPE TRANSCRIPTIONAL REPRESSOR ALLR"/>
    <property type="match status" value="1"/>
</dbReference>
<evidence type="ECO:0000313" key="8">
    <source>
        <dbReference type="Proteomes" id="UP000286716"/>
    </source>
</evidence>
<evidence type="ECO:0000256" key="1">
    <source>
        <dbReference type="ARBA" id="ARBA00023015"/>
    </source>
</evidence>
<dbReference type="InterPro" id="IPR029016">
    <property type="entry name" value="GAF-like_dom_sf"/>
</dbReference>
<evidence type="ECO:0000259" key="5">
    <source>
        <dbReference type="PROSITE" id="PS51077"/>
    </source>
</evidence>
<sequence>MKQMRAFDGPTASSAGAGTEDADGSRLVGSDRVLAVLKELARYPDGVKLEELTRVIGSPKPTVHRALGALRRAGFADQDAHGRYVLGDEFLRMAFAHHEARPEHVRIRPVLEALAHRFGEAVHYAVLDGREVVYRAKVDPPTGAVRLTSTVGGRNPAHATGVGKLLLAHHLDGLEAVEAWIGATPLVRRTPRTLCTAEDLDRDLQATRDRGYAVDDQENEDGVNCVALAVYATSPGAPSGAVSISALAYRTPLRVLVEAVGEIRDLLGPLAGPHR</sequence>
<proteinExistence type="predicted"/>
<dbReference type="SUPFAM" id="SSF55781">
    <property type="entry name" value="GAF domain-like"/>
    <property type="match status" value="1"/>
</dbReference>
<dbReference type="OrthoDB" id="9000968at2"/>
<dbReference type="PROSITE" id="PS51077">
    <property type="entry name" value="HTH_ICLR"/>
    <property type="match status" value="1"/>
</dbReference>
<reference evidence="7 8" key="1">
    <citation type="submission" date="2018-05" db="EMBL/GenBank/DDBJ databases">
        <title>Evolution of GPA BGCs.</title>
        <authorList>
            <person name="Waglechner N."/>
            <person name="Wright G.D."/>
        </authorList>
    </citation>
    <scope>NUCLEOTIDE SEQUENCE [LARGE SCALE GENOMIC DNA]</scope>
    <source>
        <strain evidence="7 8">DSM 5908</strain>
    </source>
</reference>
<name>A0A428WJE9_AMYBA</name>
<gene>
    <name evidence="7" type="ORF">DMA12_19750</name>
</gene>
<evidence type="ECO:0000256" key="3">
    <source>
        <dbReference type="ARBA" id="ARBA00023163"/>
    </source>
</evidence>
<keyword evidence="2" id="KW-0238">DNA-binding</keyword>
<dbReference type="Proteomes" id="UP000286716">
    <property type="component" value="Unassembled WGS sequence"/>
</dbReference>
<dbReference type="InterPro" id="IPR005471">
    <property type="entry name" value="Tscrpt_reg_IclR_N"/>
</dbReference>
<evidence type="ECO:0000313" key="7">
    <source>
        <dbReference type="EMBL" id="RSM43176.1"/>
    </source>
</evidence>
<dbReference type="GO" id="GO:0045892">
    <property type="term" value="P:negative regulation of DNA-templated transcription"/>
    <property type="evidence" value="ECO:0007669"/>
    <property type="project" value="TreeGrafter"/>
</dbReference>
<comment type="caution">
    <text evidence="7">The sequence shown here is derived from an EMBL/GenBank/DDBJ whole genome shotgun (WGS) entry which is preliminary data.</text>
</comment>
<accession>A0A428WJE9</accession>
<keyword evidence="1" id="KW-0805">Transcription regulation</keyword>
<evidence type="ECO:0000256" key="4">
    <source>
        <dbReference type="SAM" id="MobiDB-lite"/>
    </source>
</evidence>
<dbReference type="Pfam" id="PF01614">
    <property type="entry name" value="IclR_C"/>
    <property type="match status" value="1"/>
</dbReference>
<dbReference type="EMBL" id="QHHU01000026">
    <property type="protein sequence ID" value="RSM43176.1"/>
    <property type="molecule type" value="Genomic_DNA"/>
</dbReference>
<dbReference type="InterPro" id="IPR050707">
    <property type="entry name" value="HTH_MetabolicPath_Reg"/>
</dbReference>
<evidence type="ECO:0000256" key="2">
    <source>
        <dbReference type="ARBA" id="ARBA00023125"/>
    </source>
</evidence>
<protein>
    <submittedName>
        <fullName evidence="7">IclR family transcriptional regulator</fullName>
    </submittedName>
</protein>
<dbReference type="GO" id="GO:0003677">
    <property type="term" value="F:DNA binding"/>
    <property type="evidence" value="ECO:0007669"/>
    <property type="project" value="UniProtKB-KW"/>
</dbReference>
<evidence type="ECO:0000259" key="6">
    <source>
        <dbReference type="PROSITE" id="PS51078"/>
    </source>
</evidence>
<dbReference type="Gene3D" id="1.10.10.10">
    <property type="entry name" value="Winged helix-like DNA-binding domain superfamily/Winged helix DNA-binding domain"/>
    <property type="match status" value="1"/>
</dbReference>
<feature type="domain" description="HTH iclR-type" evidence="5">
    <location>
        <begin position="27"/>
        <end position="88"/>
    </location>
</feature>
<dbReference type="PROSITE" id="PS51078">
    <property type="entry name" value="ICLR_ED"/>
    <property type="match status" value="1"/>
</dbReference>
<dbReference type="InterPro" id="IPR014757">
    <property type="entry name" value="Tscrpt_reg_IclR_C"/>
</dbReference>
<dbReference type="GO" id="GO:0003700">
    <property type="term" value="F:DNA-binding transcription factor activity"/>
    <property type="evidence" value="ECO:0007669"/>
    <property type="project" value="TreeGrafter"/>
</dbReference>
<organism evidence="7 8">
    <name type="scientific">Amycolatopsis balhimycina DSM 5908</name>
    <dbReference type="NCBI Taxonomy" id="1081091"/>
    <lineage>
        <taxon>Bacteria</taxon>
        <taxon>Bacillati</taxon>
        <taxon>Actinomycetota</taxon>
        <taxon>Actinomycetes</taxon>
        <taxon>Pseudonocardiales</taxon>
        <taxon>Pseudonocardiaceae</taxon>
        <taxon>Amycolatopsis</taxon>
    </lineage>
</organism>
<dbReference type="Pfam" id="PF09339">
    <property type="entry name" value="HTH_IclR"/>
    <property type="match status" value="1"/>
</dbReference>
<feature type="region of interest" description="Disordered" evidence="4">
    <location>
        <begin position="1"/>
        <end position="23"/>
    </location>
</feature>